<proteinExistence type="predicted"/>
<comment type="caution">
    <text evidence="1">The sequence shown here is derived from an EMBL/GenBank/DDBJ whole genome shotgun (WGS) entry which is preliminary data.</text>
</comment>
<dbReference type="STRING" id="157687.HMPREF3180_02197"/>
<reference evidence="2" key="1">
    <citation type="submission" date="2016-01" db="EMBL/GenBank/DDBJ databases">
        <authorList>
            <person name="Mitreva M."/>
            <person name="Pepin K.H."/>
            <person name="Mihindukulasuriya K.A."/>
            <person name="Fulton R."/>
            <person name="Fronick C."/>
            <person name="O'Laughlin M."/>
            <person name="Miner T."/>
            <person name="Herter B."/>
            <person name="Rosa B.A."/>
            <person name="Cordes M."/>
            <person name="Tomlinson C."/>
            <person name="Wollam A."/>
            <person name="Palsikar V.B."/>
            <person name="Mardis E.R."/>
            <person name="Wilson R.K."/>
        </authorList>
    </citation>
    <scope>NUCLEOTIDE SEQUENCE [LARGE SCALE GENOMIC DNA]</scope>
    <source>
        <strain evidence="2">KA00185</strain>
    </source>
</reference>
<dbReference type="EMBL" id="LSDD01000163">
    <property type="protein sequence ID" value="KXB59840.1"/>
    <property type="molecule type" value="Genomic_DNA"/>
</dbReference>
<organism evidence="1 2">
    <name type="scientific">Leptotrichia wadei</name>
    <dbReference type="NCBI Taxonomy" id="157687"/>
    <lineage>
        <taxon>Bacteria</taxon>
        <taxon>Fusobacteriati</taxon>
        <taxon>Fusobacteriota</taxon>
        <taxon>Fusobacteriia</taxon>
        <taxon>Fusobacteriales</taxon>
        <taxon>Leptotrichiaceae</taxon>
        <taxon>Leptotrichia</taxon>
    </lineage>
</organism>
<accession>A0A133ZWM8</accession>
<name>A0A133ZWM8_9FUSO</name>
<dbReference type="PATRIC" id="fig|157687.3.peg.2200"/>
<sequence>MYILPIILEKIKVLNKFILFLVKIFDIIKVKYKYLRRKFFDFNK</sequence>
<evidence type="ECO:0000313" key="1">
    <source>
        <dbReference type="EMBL" id="KXB59840.1"/>
    </source>
</evidence>
<dbReference type="Proteomes" id="UP000070483">
    <property type="component" value="Unassembled WGS sequence"/>
</dbReference>
<gene>
    <name evidence="1" type="ORF">HMPREF3180_02197</name>
</gene>
<evidence type="ECO:0000313" key="2">
    <source>
        <dbReference type="Proteomes" id="UP000070483"/>
    </source>
</evidence>
<protein>
    <submittedName>
        <fullName evidence="1">Uncharacterized protein</fullName>
    </submittedName>
</protein>
<keyword evidence="2" id="KW-1185">Reference proteome</keyword>
<dbReference type="AlphaFoldDB" id="A0A133ZWM8"/>